<dbReference type="PANTHER" id="PTHR12849">
    <property type="entry name" value="RNA LARIAT DEBRANCHING ENZYME"/>
    <property type="match status" value="1"/>
</dbReference>
<evidence type="ECO:0000259" key="1">
    <source>
        <dbReference type="Pfam" id="PF00149"/>
    </source>
</evidence>
<dbReference type="InterPro" id="IPR029052">
    <property type="entry name" value="Metallo-depent_PP-like"/>
</dbReference>
<dbReference type="Proteomes" id="UP000320055">
    <property type="component" value="Unassembled WGS sequence"/>
</dbReference>
<dbReference type="EMBL" id="CAACVJ010000046">
    <property type="protein sequence ID" value="VEP12220.1"/>
    <property type="molecule type" value="Genomic_DNA"/>
</dbReference>
<feature type="domain" description="Calcineurin-like phosphoesterase" evidence="1">
    <location>
        <begin position="15"/>
        <end position="234"/>
    </location>
</feature>
<evidence type="ECO:0000313" key="2">
    <source>
        <dbReference type="EMBL" id="VEP12220.1"/>
    </source>
</evidence>
<reference evidence="2 3" key="1">
    <citation type="submission" date="2019-01" db="EMBL/GenBank/DDBJ databases">
        <authorList>
            <person name="Brito A."/>
        </authorList>
    </citation>
    <scope>NUCLEOTIDE SEQUENCE [LARGE SCALE GENOMIC DNA]</scope>
    <source>
        <strain evidence="2">1</strain>
    </source>
</reference>
<gene>
    <name evidence="2" type="ORF">H1P_140003</name>
</gene>
<dbReference type="GO" id="GO:0008419">
    <property type="term" value="F:RNA lariat debranching enzyme activity"/>
    <property type="evidence" value="ECO:0007669"/>
    <property type="project" value="TreeGrafter"/>
</dbReference>
<dbReference type="InterPro" id="IPR004843">
    <property type="entry name" value="Calcineurin-like_PHP"/>
</dbReference>
<dbReference type="Pfam" id="PF00149">
    <property type="entry name" value="Metallophos"/>
    <property type="match status" value="1"/>
</dbReference>
<keyword evidence="3" id="KW-1185">Reference proteome</keyword>
<evidence type="ECO:0000313" key="3">
    <source>
        <dbReference type="Proteomes" id="UP000320055"/>
    </source>
</evidence>
<proteinExistence type="predicted"/>
<accession>A0A563VL91</accession>
<dbReference type="RefSeq" id="WP_144863998.1">
    <property type="nucleotide sequence ID" value="NZ_LR213776.1"/>
</dbReference>
<name>A0A563VL91_9CYAN</name>
<dbReference type="Gene3D" id="3.60.21.10">
    <property type="match status" value="1"/>
</dbReference>
<dbReference type="PANTHER" id="PTHR12849:SF0">
    <property type="entry name" value="LARIAT DEBRANCHING ENZYME"/>
    <property type="match status" value="1"/>
</dbReference>
<organism evidence="2 3">
    <name type="scientific">Hyella patelloides LEGE 07179</name>
    <dbReference type="NCBI Taxonomy" id="945734"/>
    <lineage>
        <taxon>Bacteria</taxon>
        <taxon>Bacillati</taxon>
        <taxon>Cyanobacteriota</taxon>
        <taxon>Cyanophyceae</taxon>
        <taxon>Pleurocapsales</taxon>
        <taxon>Hyellaceae</taxon>
        <taxon>Hyella</taxon>
    </lineage>
</organism>
<dbReference type="GO" id="GO:0000398">
    <property type="term" value="P:mRNA splicing, via spliceosome"/>
    <property type="evidence" value="ECO:0007669"/>
    <property type="project" value="TreeGrafter"/>
</dbReference>
<dbReference type="SUPFAM" id="SSF56300">
    <property type="entry name" value="Metallo-dependent phosphatases"/>
    <property type="match status" value="1"/>
</dbReference>
<dbReference type="AlphaFoldDB" id="A0A563VL91"/>
<protein>
    <recommendedName>
        <fullName evidence="1">Calcineurin-like phosphoesterase domain-containing protein</fullName>
    </recommendedName>
</protein>
<dbReference type="OrthoDB" id="9787800at2"/>
<sequence>MIETIEKNTHLDIYFAAVGDVHGHIYKMLGLLQKWEAKHQQKLDFVLQVGDFEPHRHEEDLVTMDAPTKYKKLGDFANFYHNQARFTYPLYFIGGNHEPYGFLDYFPQGQEIAPNFNYLGRVNQIKVCDLKIVGVSGIYKPELFSYRPSIKAIKSYSNKKYIGFTEVEIEQALNYQDTDILIMHEWATDILKKEDLDKLQQRYSNARYEQIGNEYARLLIEALQPKLVLFGHMHLKYRSSMQVASDKIGNICCLANVQQGQDALAVFKKTSQGKIIEVTEQNIE</sequence>